<reference evidence="1" key="1">
    <citation type="journal article" date="2019" name="bioRxiv">
        <title>The Genome of the Zebra Mussel, Dreissena polymorpha: A Resource for Invasive Species Research.</title>
        <authorList>
            <person name="McCartney M.A."/>
            <person name="Auch B."/>
            <person name="Kono T."/>
            <person name="Mallez S."/>
            <person name="Zhang Y."/>
            <person name="Obille A."/>
            <person name="Becker A."/>
            <person name="Abrahante J.E."/>
            <person name="Garbe J."/>
            <person name="Badalamenti J.P."/>
            <person name="Herman A."/>
            <person name="Mangelson H."/>
            <person name="Liachko I."/>
            <person name="Sullivan S."/>
            <person name="Sone E.D."/>
            <person name="Koren S."/>
            <person name="Silverstein K.A.T."/>
            <person name="Beckman K.B."/>
            <person name="Gohl D.M."/>
        </authorList>
    </citation>
    <scope>NUCLEOTIDE SEQUENCE</scope>
    <source>
        <strain evidence="1">Duluth1</strain>
        <tissue evidence="1">Whole animal</tissue>
    </source>
</reference>
<reference evidence="1" key="2">
    <citation type="submission" date="2020-11" db="EMBL/GenBank/DDBJ databases">
        <authorList>
            <person name="McCartney M.A."/>
            <person name="Auch B."/>
            <person name="Kono T."/>
            <person name="Mallez S."/>
            <person name="Becker A."/>
            <person name="Gohl D.M."/>
            <person name="Silverstein K.A.T."/>
            <person name="Koren S."/>
            <person name="Bechman K.B."/>
            <person name="Herman A."/>
            <person name="Abrahante J.E."/>
            <person name="Garbe J."/>
        </authorList>
    </citation>
    <scope>NUCLEOTIDE SEQUENCE</scope>
    <source>
        <strain evidence="1">Duluth1</strain>
        <tissue evidence="1">Whole animal</tissue>
    </source>
</reference>
<dbReference type="EMBL" id="JAIWYP010000001">
    <property type="protein sequence ID" value="KAH3894240.1"/>
    <property type="molecule type" value="Genomic_DNA"/>
</dbReference>
<keyword evidence="2" id="KW-1185">Reference proteome</keyword>
<sequence>MSVALKSIDWQTVYPMDFYANDSLGAWTNNNEAHRPVRAKRSKPVIISTMEDSGKVVTKVDNTEIDPGKTEPKVCCSASKPQAVNHDQCSIGLSTERTRADPGICEETARPDGSAGEILYLADACCNKS</sequence>
<gene>
    <name evidence="1" type="ORF">DPMN_018397</name>
</gene>
<comment type="caution">
    <text evidence="1">The sequence shown here is derived from an EMBL/GenBank/DDBJ whole genome shotgun (WGS) entry which is preliminary data.</text>
</comment>
<dbReference type="AlphaFoldDB" id="A0A9D4S892"/>
<dbReference type="Proteomes" id="UP000828390">
    <property type="component" value="Unassembled WGS sequence"/>
</dbReference>
<protein>
    <submittedName>
        <fullName evidence="1">Uncharacterized protein</fullName>
    </submittedName>
</protein>
<name>A0A9D4S892_DREPO</name>
<accession>A0A9D4S892</accession>
<evidence type="ECO:0000313" key="2">
    <source>
        <dbReference type="Proteomes" id="UP000828390"/>
    </source>
</evidence>
<evidence type="ECO:0000313" key="1">
    <source>
        <dbReference type="EMBL" id="KAH3894240.1"/>
    </source>
</evidence>
<organism evidence="1 2">
    <name type="scientific">Dreissena polymorpha</name>
    <name type="common">Zebra mussel</name>
    <name type="synonym">Mytilus polymorpha</name>
    <dbReference type="NCBI Taxonomy" id="45954"/>
    <lineage>
        <taxon>Eukaryota</taxon>
        <taxon>Metazoa</taxon>
        <taxon>Spiralia</taxon>
        <taxon>Lophotrochozoa</taxon>
        <taxon>Mollusca</taxon>
        <taxon>Bivalvia</taxon>
        <taxon>Autobranchia</taxon>
        <taxon>Heteroconchia</taxon>
        <taxon>Euheterodonta</taxon>
        <taxon>Imparidentia</taxon>
        <taxon>Neoheterodontei</taxon>
        <taxon>Myida</taxon>
        <taxon>Dreissenoidea</taxon>
        <taxon>Dreissenidae</taxon>
        <taxon>Dreissena</taxon>
    </lineage>
</organism>
<proteinExistence type="predicted"/>